<name>A0AAD4LE28_9AGAM</name>
<evidence type="ECO:0000313" key="2">
    <source>
        <dbReference type="EMBL" id="KAH8988377.1"/>
    </source>
</evidence>
<protein>
    <submittedName>
        <fullName evidence="2">Uncharacterized protein</fullName>
    </submittedName>
</protein>
<keyword evidence="3" id="KW-1185">Reference proteome</keyword>
<reference evidence="2" key="1">
    <citation type="submission" date="2022-01" db="EMBL/GenBank/DDBJ databases">
        <title>Comparative genomics reveals a dynamic genome evolution in the ectomycorrhizal milk-cap (Lactarius) mushrooms.</title>
        <authorList>
            <consortium name="DOE Joint Genome Institute"/>
            <person name="Lebreton A."/>
            <person name="Tang N."/>
            <person name="Kuo A."/>
            <person name="LaButti K."/>
            <person name="Drula E."/>
            <person name="Barry K."/>
            <person name="Clum A."/>
            <person name="Lipzen A."/>
            <person name="Mousain D."/>
            <person name="Ng V."/>
            <person name="Wang R."/>
            <person name="Wang X."/>
            <person name="Dai Y."/>
            <person name="Henrissat B."/>
            <person name="Grigoriev I.V."/>
            <person name="Guerin-Laguette A."/>
            <person name="Yu F."/>
            <person name="Martin F.M."/>
        </authorList>
    </citation>
    <scope>NUCLEOTIDE SEQUENCE</scope>
    <source>
        <strain evidence="2">QP</strain>
    </source>
</reference>
<dbReference type="AlphaFoldDB" id="A0AAD4LE28"/>
<gene>
    <name evidence="2" type="ORF">EDB92DRAFT_1948053</name>
</gene>
<dbReference type="Proteomes" id="UP001201163">
    <property type="component" value="Unassembled WGS sequence"/>
</dbReference>
<accession>A0AAD4LE28</accession>
<sequence>MSSLVPPTQLPPPSPPGLEQSQASVLGPGIAGVQGIETWLVLAQFSQWFSIPQHSESSVLSTVVIFALNPFLEKALLETFMDLMSVLLPSVLDLILTGFCVICDLLVTLASRAHPSRQVLHYLTRTMKRVYAAHKRKRIFRLANIVWQSALYSASNSRPRDKYAPISAPA</sequence>
<feature type="region of interest" description="Disordered" evidence="1">
    <location>
        <begin position="1"/>
        <end position="21"/>
    </location>
</feature>
<comment type="caution">
    <text evidence="2">The sequence shown here is derived from an EMBL/GenBank/DDBJ whole genome shotgun (WGS) entry which is preliminary data.</text>
</comment>
<dbReference type="EMBL" id="JAKELL010000042">
    <property type="protein sequence ID" value="KAH8988377.1"/>
    <property type="molecule type" value="Genomic_DNA"/>
</dbReference>
<organism evidence="2 3">
    <name type="scientific">Lactarius akahatsu</name>
    <dbReference type="NCBI Taxonomy" id="416441"/>
    <lineage>
        <taxon>Eukaryota</taxon>
        <taxon>Fungi</taxon>
        <taxon>Dikarya</taxon>
        <taxon>Basidiomycota</taxon>
        <taxon>Agaricomycotina</taxon>
        <taxon>Agaricomycetes</taxon>
        <taxon>Russulales</taxon>
        <taxon>Russulaceae</taxon>
        <taxon>Lactarius</taxon>
    </lineage>
</organism>
<evidence type="ECO:0000313" key="3">
    <source>
        <dbReference type="Proteomes" id="UP001201163"/>
    </source>
</evidence>
<evidence type="ECO:0000256" key="1">
    <source>
        <dbReference type="SAM" id="MobiDB-lite"/>
    </source>
</evidence>
<proteinExistence type="predicted"/>